<evidence type="ECO:0000256" key="2">
    <source>
        <dbReference type="ARBA" id="ARBA00022801"/>
    </source>
</evidence>
<keyword evidence="3" id="KW-0347">Helicase</keyword>
<evidence type="ECO:0000256" key="5">
    <source>
        <dbReference type="SAM" id="MobiDB-lite"/>
    </source>
</evidence>
<feature type="region of interest" description="Disordered" evidence="5">
    <location>
        <begin position="533"/>
        <end position="556"/>
    </location>
</feature>
<keyword evidence="2" id="KW-0378">Hydrolase</keyword>
<dbReference type="GO" id="GO:0016787">
    <property type="term" value="F:hydrolase activity"/>
    <property type="evidence" value="ECO:0007669"/>
    <property type="project" value="UniProtKB-KW"/>
</dbReference>
<dbReference type="CDD" id="cd17934">
    <property type="entry name" value="DEXXQc_Upf1-like"/>
    <property type="match status" value="1"/>
</dbReference>
<dbReference type="InterPro" id="IPR019993">
    <property type="entry name" value="RecB_nuclease_TM0106_put"/>
</dbReference>
<feature type="domain" description="DNA2/NAM7 helicase-like C-terminal" evidence="6">
    <location>
        <begin position="952"/>
        <end position="1133"/>
    </location>
</feature>
<dbReference type="Gene3D" id="3.40.50.300">
    <property type="entry name" value="P-loop containing nucleotide triphosphate hydrolases"/>
    <property type="match status" value="2"/>
</dbReference>
<reference evidence="8 9" key="1">
    <citation type="submission" date="2019-01" db="EMBL/GenBank/DDBJ databases">
        <authorList>
            <person name="Chen W.-M."/>
        </authorList>
    </citation>
    <scope>NUCLEOTIDE SEQUENCE [LARGE SCALE GENOMIC DNA]</scope>
    <source>
        <strain evidence="8 9">TER-1</strain>
    </source>
</reference>
<accession>A0A3S2YLQ2</accession>
<dbReference type="InterPro" id="IPR047187">
    <property type="entry name" value="SF1_C_Upf1"/>
</dbReference>
<gene>
    <name evidence="8" type="ORF">EOE48_25030</name>
</gene>
<dbReference type="InterPro" id="IPR027417">
    <property type="entry name" value="P-loop_NTPase"/>
</dbReference>
<dbReference type="Pfam" id="PF13482">
    <property type="entry name" value="RNase_H_2"/>
    <property type="match status" value="1"/>
</dbReference>
<dbReference type="CDD" id="cd18808">
    <property type="entry name" value="SF1_C_Upf1"/>
    <property type="match status" value="1"/>
</dbReference>
<dbReference type="EMBL" id="SACP01000037">
    <property type="protein sequence ID" value="RVU14000.1"/>
    <property type="molecule type" value="Genomic_DNA"/>
</dbReference>
<dbReference type="InterPro" id="IPR050534">
    <property type="entry name" value="Coronavir_polyprotein_1ab"/>
</dbReference>
<evidence type="ECO:0000313" key="9">
    <source>
        <dbReference type="Proteomes" id="UP000286997"/>
    </source>
</evidence>
<evidence type="ECO:0000313" key="8">
    <source>
        <dbReference type="EMBL" id="RVU14000.1"/>
    </source>
</evidence>
<dbReference type="Pfam" id="PF13087">
    <property type="entry name" value="AAA_12"/>
    <property type="match status" value="1"/>
</dbReference>
<protein>
    <submittedName>
        <fullName evidence="8">TM0106 family RecB-like putative nuclease</fullName>
    </submittedName>
</protein>
<evidence type="ECO:0000256" key="3">
    <source>
        <dbReference type="ARBA" id="ARBA00022806"/>
    </source>
</evidence>
<name>A0A3S2YLQ2_9HYPH</name>
<dbReference type="AlphaFoldDB" id="A0A3S2YLQ2"/>
<comment type="caution">
    <text evidence="8">The sequence shown here is derived from an EMBL/GenBank/DDBJ whole genome shotgun (WGS) entry which is preliminary data.</text>
</comment>
<keyword evidence="1" id="KW-0547">Nucleotide-binding</keyword>
<dbReference type="GO" id="GO:0005524">
    <property type="term" value="F:ATP binding"/>
    <property type="evidence" value="ECO:0007669"/>
    <property type="project" value="UniProtKB-KW"/>
</dbReference>
<evidence type="ECO:0000256" key="4">
    <source>
        <dbReference type="ARBA" id="ARBA00022840"/>
    </source>
</evidence>
<evidence type="ECO:0000256" key="1">
    <source>
        <dbReference type="ARBA" id="ARBA00022741"/>
    </source>
</evidence>
<evidence type="ECO:0000259" key="7">
    <source>
        <dbReference type="Pfam" id="PF13482"/>
    </source>
</evidence>
<dbReference type="Pfam" id="PF13604">
    <property type="entry name" value="AAA_30"/>
    <property type="match status" value="1"/>
</dbReference>
<keyword evidence="9" id="KW-1185">Reference proteome</keyword>
<proteinExistence type="predicted"/>
<keyword evidence="4" id="KW-0067">ATP-binding</keyword>
<sequence>MTGRHAQADPLMFQPPLVDPAQDPIHLSSSLATAFLGCPASAAWTIEARRGQRPFLDGCEDPHGDLIARKGRAHEAACAAFLHAQHGPPVTIPHGPHRARSEATRAAMDRGVPLIHRGTLASDLWLGHAGFLVRVEEPCPSWAWSYEPWDAKLARHARPEHLFQLAIHGDLLAGPQGRPAQRGVLMLATGTEGPDHRALPFALDEVRYYVRRAAGRLEAFAAELPGDLTPDPCGHCDACAWLPDCEVRWDEADHLCRVADLTKRQTARLKAAGVSTLAMLAALDTSVPGIGGQTLARLTQQARLQIASAASGEGSYERLTPAPGLGFDRLPRPDPGDLFFDFEGDPMHPGGLEYLCGVLWRAGQGDGEGDPIPGHPDLRFVAFWAHDRAEERVAFAALMDFLSRRLAASPHAHLYHYAPYEKTALRRLASLHGIREAEVDDLLRQGRMVDLYRVVREGLRIGERGYSIKKLERFYMPARTTQVTSGGASTVVWDLYQRSRDPGLRDEIRDYNRDDCLSTLLLRDWLEAVAGPGRPRAAAPMPVPSAPETDRERSARQAREARILSQAALVARLTEDPAHPDAAARQLAADLVGFHDREAKPGWWAFFDRQERDADEHVEDDECLGACAAAGKDWIGQEKGSLTFRFDYPAQETKLRVGDAVYMAATGEPAGTIMALDEGARRVTLKRGKVKGPLPDALSLMPGGPIDSAVLRDAIHDVGTDLASGGTAFPHIRALLRRDPPRLTGRAPGAPMIALEDQADPGRLLQAAIRAVCALDRSWLVIQGPPGAGKTYTISHLIAALVAAGRTVGIASNSHKAIDNVLHAVETRLHEQGTPLKVVGQKKDGGGDRFEGRGYMVSETRNEALDPGIAVIGGTAWVFARPELRASRDVLFVDEAGQVSLANLVAMAAGAQAVVLVGDQMQLAQPIQGTHPGDSGVSALDHLLQGQAVVPAAHGIFLSRTWRMHPTLCAFVSAAIYEGRLEAEAGCARQRLVLGADAHPALKPAGLAFQAVAHAGCRQRSEEEAHTTREILESLLGQEVLDRHGRRRAVTLDDVLVVAPYNLQVNLLRDSLPEGARVGTVDKFQGQEAEVVIVSMTTSGAEEMPRDAAFLLSRNRLNVAISRARCLAVLVASSGLLDLVAGSIEEMRLANLFCWAESYSANREADELHPFAQNMMMFATRQSDHDLEKSYLIRAN</sequence>
<dbReference type="Proteomes" id="UP000286997">
    <property type="component" value="Unassembled WGS sequence"/>
</dbReference>
<dbReference type="GO" id="GO:0043139">
    <property type="term" value="F:5'-3' DNA helicase activity"/>
    <property type="evidence" value="ECO:0007669"/>
    <property type="project" value="TreeGrafter"/>
</dbReference>
<feature type="domain" description="YprB ribonuclease H-like" evidence="7">
    <location>
        <begin position="338"/>
        <end position="526"/>
    </location>
</feature>
<dbReference type="OrthoDB" id="9757917at2"/>
<dbReference type="InterPro" id="IPR041679">
    <property type="entry name" value="DNA2/NAM7-like_C"/>
</dbReference>
<dbReference type="PANTHER" id="PTHR43788">
    <property type="entry name" value="DNA2/NAM7 HELICASE FAMILY MEMBER"/>
    <property type="match status" value="1"/>
</dbReference>
<dbReference type="InterPro" id="IPR038720">
    <property type="entry name" value="YprB_RNase_H-like_dom"/>
</dbReference>
<dbReference type="NCBIfam" id="TIGR03491">
    <property type="entry name" value="TM0106 family RecB-like putative nuclease"/>
    <property type="match status" value="1"/>
</dbReference>
<evidence type="ECO:0000259" key="6">
    <source>
        <dbReference type="Pfam" id="PF13087"/>
    </source>
</evidence>
<dbReference type="PANTHER" id="PTHR43788:SF8">
    <property type="entry name" value="DNA-BINDING PROTEIN SMUBP-2"/>
    <property type="match status" value="1"/>
</dbReference>
<organism evidence="8 9">
    <name type="scientific">Methylobacterium oryzihabitans</name>
    <dbReference type="NCBI Taxonomy" id="2499852"/>
    <lineage>
        <taxon>Bacteria</taxon>
        <taxon>Pseudomonadati</taxon>
        <taxon>Pseudomonadota</taxon>
        <taxon>Alphaproteobacteria</taxon>
        <taxon>Hyphomicrobiales</taxon>
        <taxon>Methylobacteriaceae</taxon>
        <taxon>Methylobacterium</taxon>
    </lineage>
</organism>
<dbReference type="SUPFAM" id="SSF52540">
    <property type="entry name" value="P-loop containing nucleoside triphosphate hydrolases"/>
    <property type="match status" value="1"/>
</dbReference>